<evidence type="ECO:0000259" key="1">
    <source>
        <dbReference type="Pfam" id="PF08241"/>
    </source>
</evidence>
<dbReference type="EMBL" id="NXGX01000008">
    <property type="protein sequence ID" value="PKR56920.1"/>
    <property type="molecule type" value="Genomic_DNA"/>
</dbReference>
<dbReference type="Gene3D" id="3.40.50.150">
    <property type="entry name" value="Vaccinia Virus protein VP39"/>
    <property type="match status" value="1"/>
</dbReference>
<sequence>MTDKRTKINIRAIIKRKIKFFAKRALQKLPAGLQKEHYQDALITYDKRSGSYVDEYMRRHDEGGLVSLGTHYGEIKQVNYGESVDLHNKWLSELVASLLGKDPGSVLEAGAGECTTLLPVAEFINQEQNSYNGSDISWSRCKFARDFSAQKSIALDTLSAANILQLPYPDNSIDIVYSHYCLEELGGYELEAIQEMYRVARKYVFVIEASYELGSKGQRTKLYNRGWNLGIIPAVKKLGYKILKHELVPYCHDAYHHGALVLIEKNPTSVNSPKAPSHACPKCHSKLTKIEHSLKCEPCGLVYSNLQGIPVFLLNNAIVASHCTN</sequence>
<name>A0A2N3L2J6_9PROT</name>
<comment type="caution">
    <text evidence="2">The sequence shown here is derived from an EMBL/GenBank/DDBJ whole genome shotgun (WGS) entry which is preliminary data.</text>
</comment>
<dbReference type="RefSeq" id="WP_022730225.1">
    <property type="nucleotide sequence ID" value="NZ_NXGX01000008.1"/>
</dbReference>
<dbReference type="InterPro" id="IPR029063">
    <property type="entry name" value="SAM-dependent_MTases_sf"/>
</dbReference>
<proteinExistence type="predicted"/>
<protein>
    <recommendedName>
        <fullName evidence="1">Methyltransferase type 11 domain-containing protein</fullName>
    </recommendedName>
</protein>
<dbReference type="CDD" id="cd02440">
    <property type="entry name" value="AdoMet_MTases"/>
    <property type="match status" value="1"/>
</dbReference>
<dbReference type="SUPFAM" id="SSF53335">
    <property type="entry name" value="S-adenosyl-L-methionine-dependent methyltransferases"/>
    <property type="match status" value="1"/>
</dbReference>
<dbReference type="InterPro" id="IPR013216">
    <property type="entry name" value="Methyltransf_11"/>
</dbReference>
<dbReference type="GO" id="GO:0008757">
    <property type="term" value="F:S-adenosylmethionine-dependent methyltransferase activity"/>
    <property type="evidence" value="ECO:0007669"/>
    <property type="project" value="InterPro"/>
</dbReference>
<evidence type="ECO:0000313" key="2">
    <source>
        <dbReference type="EMBL" id="PKR56920.1"/>
    </source>
</evidence>
<reference evidence="2 3" key="1">
    <citation type="submission" date="2017-09" db="EMBL/GenBank/DDBJ databases">
        <title>Biodiversity and function of Thalassospira species in the particle-attached aromatic-hydrocarbon-degrading consortia from the surface seawater of the China South Sea.</title>
        <authorList>
            <person name="Dong C."/>
            <person name="Lai Q."/>
            <person name="Shao Z."/>
        </authorList>
    </citation>
    <scope>NUCLEOTIDE SEQUENCE [LARGE SCALE GENOMIC DNA]</scope>
    <source>
        <strain evidence="2 3">139Z-12</strain>
    </source>
</reference>
<accession>A0A2N3L2J6</accession>
<organism evidence="2 3">
    <name type="scientific">Thalassospira lohafexi</name>
    <dbReference type="NCBI Taxonomy" id="744227"/>
    <lineage>
        <taxon>Bacteria</taxon>
        <taxon>Pseudomonadati</taxon>
        <taxon>Pseudomonadota</taxon>
        <taxon>Alphaproteobacteria</taxon>
        <taxon>Rhodospirillales</taxon>
        <taxon>Thalassospiraceae</taxon>
        <taxon>Thalassospira</taxon>
    </lineage>
</organism>
<evidence type="ECO:0000313" key="3">
    <source>
        <dbReference type="Proteomes" id="UP000233332"/>
    </source>
</evidence>
<dbReference type="Pfam" id="PF08241">
    <property type="entry name" value="Methyltransf_11"/>
    <property type="match status" value="1"/>
</dbReference>
<dbReference type="GeneID" id="98667391"/>
<dbReference type="SUPFAM" id="SSF158997">
    <property type="entry name" value="Trm112p-like"/>
    <property type="match status" value="1"/>
</dbReference>
<keyword evidence="3" id="KW-1185">Reference proteome</keyword>
<dbReference type="Gene3D" id="2.20.25.10">
    <property type="match status" value="1"/>
</dbReference>
<dbReference type="Proteomes" id="UP000233332">
    <property type="component" value="Unassembled WGS sequence"/>
</dbReference>
<dbReference type="AlphaFoldDB" id="A0A2N3L2J6"/>
<feature type="domain" description="Methyltransferase type 11" evidence="1">
    <location>
        <begin position="107"/>
        <end position="202"/>
    </location>
</feature>
<gene>
    <name evidence="2" type="ORF">COO92_18230</name>
</gene>